<name>A8F657_PSELT</name>
<sequence length="264" mass="30351">MFKTSDGIMIDYKVQGESEEVVVFLNGIFMDYNSWFFITEQLKGQYRIILHNFRCQWSSQNGSCSFERHVEDLKELLDYLKISKVHLVGTSYGAEVGMFFAVRYPELVKSLTIITATARITPSIKYKALRWKDGAMSKNKEIFVRSWINDVYSEQFLDRYPNLFGTIIQRMSQFNYEGAVKLLDAFLELERKPLLNQLSKIGAPALVVSAQFDNIKPVNFSQEIAQQIPGAKHVCIPDCGHAAVIEKPKEVLFLIKAHLFFLKN</sequence>
<reference evidence="2 3" key="1">
    <citation type="submission" date="2007-08" db="EMBL/GenBank/DDBJ databases">
        <title>Complete sequence of Thermotoga lettingae TMO.</title>
        <authorList>
            <consortium name="US DOE Joint Genome Institute"/>
            <person name="Copeland A."/>
            <person name="Lucas S."/>
            <person name="Lapidus A."/>
            <person name="Barry K."/>
            <person name="Glavina del Rio T."/>
            <person name="Dalin E."/>
            <person name="Tice H."/>
            <person name="Pitluck S."/>
            <person name="Foster B."/>
            <person name="Bruce D."/>
            <person name="Schmutz J."/>
            <person name="Larimer F."/>
            <person name="Land M."/>
            <person name="Hauser L."/>
            <person name="Kyrpides N."/>
            <person name="Mikhailova N."/>
            <person name="Nelson K."/>
            <person name="Gogarten J.P."/>
            <person name="Noll K."/>
            <person name="Richardson P."/>
        </authorList>
    </citation>
    <scope>NUCLEOTIDE SEQUENCE [LARGE SCALE GENOMIC DNA]</scope>
    <source>
        <strain evidence="3">ATCC BAA-301 / DSM 14385 / NBRC 107922 / TMO</strain>
    </source>
</reference>
<dbReference type="InterPro" id="IPR050266">
    <property type="entry name" value="AB_hydrolase_sf"/>
</dbReference>
<dbReference type="Pfam" id="PF00561">
    <property type="entry name" value="Abhydrolase_1"/>
    <property type="match status" value="1"/>
</dbReference>
<reference evidence="2 3" key="2">
    <citation type="journal article" date="2009" name="Proc. Natl. Acad. Sci. U.S.A.">
        <title>On the chimeric nature, thermophilic origin, and phylogenetic placement of the Thermotogales.</title>
        <authorList>
            <person name="Zhaxybayeva O."/>
            <person name="Swithers K.S."/>
            <person name="Lapierre P."/>
            <person name="Fournier G.P."/>
            <person name="Bickhart D.M."/>
            <person name="DeBoy R.T."/>
            <person name="Nelson K.E."/>
            <person name="Nesbo C.L."/>
            <person name="Doolittle W.F."/>
            <person name="Gogarten J.P."/>
            <person name="Noll K.M."/>
        </authorList>
    </citation>
    <scope>NUCLEOTIDE SEQUENCE [LARGE SCALE GENOMIC DNA]</scope>
    <source>
        <strain evidence="3">ATCC BAA-301 / DSM 14385 / NBRC 107922 / TMO</strain>
    </source>
</reference>
<gene>
    <name evidence="2" type="ordered locus">Tlet_1076</name>
</gene>
<protein>
    <submittedName>
        <fullName evidence="2">Alpha/beta hydrolase fold domain-containing protein</fullName>
    </submittedName>
</protein>
<feature type="domain" description="AB hydrolase-1" evidence="1">
    <location>
        <begin position="21"/>
        <end position="248"/>
    </location>
</feature>
<dbReference type="GO" id="GO:0016020">
    <property type="term" value="C:membrane"/>
    <property type="evidence" value="ECO:0007669"/>
    <property type="project" value="TreeGrafter"/>
</dbReference>
<dbReference type="PRINTS" id="PR00111">
    <property type="entry name" value="ABHYDROLASE"/>
</dbReference>
<dbReference type="SUPFAM" id="SSF53474">
    <property type="entry name" value="alpha/beta-Hydrolases"/>
    <property type="match status" value="1"/>
</dbReference>
<organism evidence="2 3">
    <name type="scientific">Pseudothermotoga lettingae (strain ATCC BAA-301 / DSM 14385 / NBRC 107922 / TMO)</name>
    <name type="common">Thermotoga lettingae</name>
    <dbReference type="NCBI Taxonomy" id="416591"/>
    <lineage>
        <taxon>Bacteria</taxon>
        <taxon>Thermotogati</taxon>
        <taxon>Thermotogota</taxon>
        <taxon>Thermotogae</taxon>
        <taxon>Thermotogales</taxon>
        <taxon>Thermotogaceae</taxon>
        <taxon>Pseudothermotoga</taxon>
    </lineage>
</organism>
<dbReference type="RefSeq" id="WP_012003122.1">
    <property type="nucleotide sequence ID" value="NC_009828.1"/>
</dbReference>
<dbReference type="HOGENOM" id="CLU_020336_50_1_0"/>
<keyword evidence="2" id="KW-0378">Hydrolase</keyword>
<proteinExistence type="predicted"/>
<dbReference type="OrthoDB" id="53505at2"/>
<dbReference type="PANTHER" id="PTHR43798:SF33">
    <property type="entry name" value="HYDROLASE, PUTATIVE (AFU_ORTHOLOGUE AFUA_2G14860)-RELATED"/>
    <property type="match status" value="1"/>
</dbReference>
<dbReference type="KEGG" id="tle:Tlet_1076"/>
<dbReference type="PANTHER" id="PTHR43798">
    <property type="entry name" value="MONOACYLGLYCEROL LIPASE"/>
    <property type="match status" value="1"/>
</dbReference>
<evidence type="ECO:0000313" key="3">
    <source>
        <dbReference type="Proteomes" id="UP000002016"/>
    </source>
</evidence>
<dbReference type="EMBL" id="CP000812">
    <property type="protein sequence ID" value="ABV33641.1"/>
    <property type="molecule type" value="Genomic_DNA"/>
</dbReference>
<dbReference type="InterPro" id="IPR000073">
    <property type="entry name" value="AB_hydrolase_1"/>
</dbReference>
<dbReference type="STRING" id="416591.Tlet_1076"/>
<dbReference type="GO" id="GO:0016787">
    <property type="term" value="F:hydrolase activity"/>
    <property type="evidence" value="ECO:0007669"/>
    <property type="project" value="UniProtKB-KW"/>
</dbReference>
<dbReference type="eggNOG" id="COG2267">
    <property type="taxonomic scope" value="Bacteria"/>
</dbReference>
<accession>A8F657</accession>
<dbReference type="Proteomes" id="UP000002016">
    <property type="component" value="Chromosome"/>
</dbReference>
<dbReference type="InterPro" id="IPR029058">
    <property type="entry name" value="AB_hydrolase_fold"/>
</dbReference>
<evidence type="ECO:0000259" key="1">
    <source>
        <dbReference type="Pfam" id="PF00561"/>
    </source>
</evidence>
<evidence type="ECO:0000313" key="2">
    <source>
        <dbReference type="EMBL" id="ABV33641.1"/>
    </source>
</evidence>
<dbReference type="Gene3D" id="3.40.50.1820">
    <property type="entry name" value="alpha/beta hydrolase"/>
    <property type="match status" value="1"/>
</dbReference>
<dbReference type="AlphaFoldDB" id="A8F657"/>
<keyword evidence="3" id="KW-1185">Reference proteome</keyword>